<evidence type="ECO:0000313" key="2">
    <source>
        <dbReference type="Proteomes" id="UP000003465"/>
    </source>
</evidence>
<dbReference type="Proteomes" id="UP000003465">
    <property type="component" value="Unassembled WGS sequence"/>
</dbReference>
<name>A0A656GMS0_PSEA0</name>
<organism evidence="1 2">
    <name type="scientific">Pseudomonas amygdali pv. mori str. 301020</name>
    <dbReference type="NCBI Taxonomy" id="629261"/>
    <lineage>
        <taxon>Bacteria</taxon>
        <taxon>Pseudomonadati</taxon>
        <taxon>Pseudomonadota</taxon>
        <taxon>Gammaproteobacteria</taxon>
        <taxon>Pseudomonadales</taxon>
        <taxon>Pseudomonadaceae</taxon>
        <taxon>Pseudomonas</taxon>
        <taxon>Pseudomonas amygdali</taxon>
    </lineage>
</organism>
<reference evidence="1 2" key="1">
    <citation type="journal article" date="2011" name="PLoS Pathog.">
        <title>Dynamic evolution of pathogenicity revealed by sequencing and comparative genomics of 19 Pseudomonas syringae isolates.</title>
        <authorList>
            <person name="Baltrus D.A."/>
            <person name="Nishimura M.T."/>
            <person name="Romanchuk A."/>
            <person name="Chang J.H."/>
            <person name="Mukhtar M.S."/>
            <person name="Cherkis K."/>
            <person name="Roach J."/>
            <person name="Grant S.R."/>
            <person name="Jones C.D."/>
            <person name="Dangl J.L."/>
        </authorList>
    </citation>
    <scope>NUCLEOTIDE SEQUENCE [LARGE SCALE GENOMIC DNA]</scope>
    <source>
        <strain evidence="1 2">301020</strain>
    </source>
</reference>
<sequence>PARLPEYALRTTLRIRDFNAEDLLFARFDSPQVLE</sequence>
<feature type="non-terminal residue" evidence="1">
    <location>
        <position position="1"/>
    </location>
</feature>
<protein>
    <submittedName>
        <fullName evidence="1">Uncharacterized protein</fullName>
    </submittedName>
</protein>
<dbReference type="AlphaFoldDB" id="A0A656GMS0"/>
<comment type="caution">
    <text evidence="1">The sequence shown here is derived from an EMBL/GenBank/DDBJ whole genome shotgun (WGS) entry which is preliminary data.</text>
</comment>
<feature type="non-terminal residue" evidence="1">
    <location>
        <position position="35"/>
    </location>
</feature>
<evidence type="ECO:0000313" key="1">
    <source>
        <dbReference type="EMBL" id="EGH26917.1"/>
    </source>
</evidence>
<proteinExistence type="predicted"/>
<gene>
    <name evidence="1" type="ORF">PSYMO_37736</name>
</gene>
<accession>A0A656GMS0</accession>
<dbReference type="EMBL" id="AEAG01003045">
    <property type="protein sequence ID" value="EGH26917.1"/>
    <property type="molecule type" value="Genomic_DNA"/>
</dbReference>